<gene>
    <name evidence="3" type="ORF">BSTOLATCC_MIC54020</name>
</gene>
<keyword evidence="4" id="KW-1185">Reference proteome</keyword>
<dbReference type="GO" id="GO:0005737">
    <property type="term" value="C:cytoplasm"/>
    <property type="evidence" value="ECO:0007669"/>
    <property type="project" value="TreeGrafter"/>
</dbReference>
<dbReference type="Pfam" id="PF02752">
    <property type="entry name" value="Arrestin_C"/>
    <property type="match status" value="1"/>
</dbReference>
<evidence type="ECO:0000259" key="1">
    <source>
        <dbReference type="Pfam" id="PF00339"/>
    </source>
</evidence>
<sequence length="335" mass="38047">MGSSQARAIKGSMHIELEKMDCNSGGDVTGSVHFYLHDTLPRCSLFLSFKGIEETYWEESSASHTVDPESDPEEEYIQNYHDKKTIASIKHLLYEWKSSLSAGDYNIPFIFKLPDNLPGSFKYRKETTWAKIEYTIKSKLIITNGRKLFDKTEMYINEKAEICKKKQEINKSFGLKKWCCISQGKCTLNLKIDKKIYNPDEIVSTVVGADNSQSKIDISSLVCTLWRVLRLKAGKSSTFIKQRITETREGGLDFGKSLAGPYGIIMDLNLSSIKHKTGMIYSTKSAMIECSYIIEYHADMNGWCTCLGEKPSIEILIYLFPAESIQNDPSNFYSL</sequence>
<dbReference type="Proteomes" id="UP001162131">
    <property type="component" value="Unassembled WGS sequence"/>
</dbReference>
<dbReference type="PANTHER" id="PTHR11188">
    <property type="entry name" value="ARRESTIN DOMAIN CONTAINING PROTEIN"/>
    <property type="match status" value="1"/>
</dbReference>
<feature type="domain" description="Arrestin C-terminal-like" evidence="2">
    <location>
        <begin position="182"/>
        <end position="320"/>
    </location>
</feature>
<name>A0AAU9JYQ5_9CILI</name>
<dbReference type="Pfam" id="PF00339">
    <property type="entry name" value="Arrestin_N"/>
    <property type="match status" value="1"/>
</dbReference>
<organism evidence="3 4">
    <name type="scientific">Blepharisma stoltei</name>
    <dbReference type="NCBI Taxonomy" id="1481888"/>
    <lineage>
        <taxon>Eukaryota</taxon>
        <taxon>Sar</taxon>
        <taxon>Alveolata</taxon>
        <taxon>Ciliophora</taxon>
        <taxon>Postciliodesmatophora</taxon>
        <taxon>Heterotrichea</taxon>
        <taxon>Heterotrichida</taxon>
        <taxon>Blepharismidae</taxon>
        <taxon>Blepharisma</taxon>
    </lineage>
</organism>
<dbReference type="InterPro" id="IPR011021">
    <property type="entry name" value="Arrestin-like_N"/>
</dbReference>
<comment type="caution">
    <text evidence="3">The sequence shown here is derived from an EMBL/GenBank/DDBJ whole genome shotgun (WGS) entry which is preliminary data.</text>
</comment>
<dbReference type="PANTHER" id="PTHR11188:SF17">
    <property type="entry name" value="FI21816P1"/>
    <property type="match status" value="1"/>
</dbReference>
<evidence type="ECO:0000313" key="4">
    <source>
        <dbReference type="Proteomes" id="UP001162131"/>
    </source>
</evidence>
<proteinExistence type="predicted"/>
<dbReference type="InterPro" id="IPR050357">
    <property type="entry name" value="Arrestin_domain-protein"/>
</dbReference>
<evidence type="ECO:0000259" key="2">
    <source>
        <dbReference type="Pfam" id="PF02752"/>
    </source>
</evidence>
<evidence type="ECO:0000313" key="3">
    <source>
        <dbReference type="EMBL" id="CAG9331966.1"/>
    </source>
</evidence>
<dbReference type="InterPro" id="IPR011022">
    <property type="entry name" value="Arrestin_C-like"/>
</dbReference>
<protein>
    <recommendedName>
        <fullName evidence="5">Arrestin-like N-terminal domain-containing protein</fullName>
    </recommendedName>
</protein>
<accession>A0AAU9JYQ5</accession>
<dbReference type="AlphaFoldDB" id="A0AAU9JYQ5"/>
<evidence type="ECO:0008006" key="5">
    <source>
        <dbReference type="Google" id="ProtNLM"/>
    </source>
</evidence>
<dbReference type="InterPro" id="IPR014752">
    <property type="entry name" value="Arrestin-like_C"/>
</dbReference>
<dbReference type="EMBL" id="CAJZBQ010000053">
    <property type="protein sequence ID" value="CAG9331966.1"/>
    <property type="molecule type" value="Genomic_DNA"/>
</dbReference>
<dbReference type="Gene3D" id="2.60.40.640">
    <property type="match status" value="2"/>
</dbReference>
<reference evidence="3" key="1">
    <citation type="submission" date="2021-09" db="EMBL/GenBank/DDBJ databases">
        <authorList>
            <consortium name="AG Swart"/>
            <person name="Singh M."/>
            <person name="Singh A."/>
            <person name="Seah K."/>
            <person name="Emmerich C."/>
        </authorList>
    </citation>
    <scope>NUCLEOTIDE SEQUENCE</scope>
    <source>
        <strain evidence="3">ATCC30299</strain>
    </source>
</reference>
<feature type="domain" description="Arrestin-like N-terminal" evidence="1">
    <location>
        <begin position="24"/>
        <end position="141"/>
    </location>
</feature>
<dbReference type="GO" id="GO:0015031">
    <property type="term" value="P:protein transport"/>
    <property type="evidence" value="ECO:0007669"/>
    <property type="project" value="TreeGrafter"/>
</dbReference>